<dbReference type="EMBL" id="GG738930">
    <property type="protein sequence ID" value="EFC36469.1"/>
    <property type="molecule type" value="Genomic_DNA"/>
</dbReference>
<evidence type="ECO:0000256" key="1">
    <source>
        <dbReference type="SAM" id="MobiDB-lite"/>
    </source>
</evidence>
<protein>
    <submittedName>
        <fullName evidence="2">Predicted protein</fullName>
    </submittedName>
</protein>
<dbReference type="Proteomes" id="UP000006671">
    <property type="component" value="Unassembled WGS sequence"/>
</dbReference>
<feature type="region of interest" description="Disordered" evidence="1">
    <location>
        <begin position="1"/>
        <end position="22"/>
    </location>
</feature>
<feature type="region of interest" description="Disordered" evidence="1">
    <location>
        <begin position="325"/>
        <end position="376"/>
    </location>
</feature>
<feature type="compositionally biased region" description="Low complexity" evidence="1">
    <location>
        <begin position="325"/>
        <end position="365"/>
    </location>
</feature>
<name>D2W377_NAEGR</name>
<dbReference type="KEGG" id="ngr:NAEGRDRAFT_54362"/>
<sequence length="459" mass="50615">MMTSQPHFNFSGMNSSLSSTSNSNESASLMNLLLSNNVSNISNNQLYNKLINNHNPDVNGQSFNCPPKTSGPSSPTNLTFEQQIESHMMLDETFTQLPSSLHIPSDSSLSSLRRTTSYPNKFHSFQQSSNTCKYCETSRNLKQPCMFCNKNGNNLKSKTPSPMNNCTSPSQSTCNSIISNSMTLSHSNSMEAITDLDRALDGLSPQTPCFLQLDINGLVSELNQSKTPIEDVHNNTKQLPRQLSFNLSTTPFTTFNNNTTTSTCPPQFNNSQNNQNNHIIQQQQQQQFSNAMIERSLKLSTLQRRNSFIVNNRSASSNNLLSAVVKNPSTSPASPTTNTPGNLSPTPSLASLSRKSNSSSSLNNLRGISKQRKTGTLVTETVTTTSSTIHHCVEFPKDSTFVNSSGNSVQQQASSSSNGGNARNQSWTFYKEEAFENEKKNSKNNFKFHNISFVHVPEQ</sequence>
<dbReference type="GeneID" id="8862508"/>
<feature type="region of interest" description="Disordered" evidence="1">
    <location>
        <begin position="403"/>
        <end position="425"/>
    </location>
</feature>
<gene>
    <name evidence="2" type="ORF">NAEGRDRAFT_54362</name>
</gene>
<organism evidence="3">
    <name type="scientific">Naegleria gruberi</name>
    <name type="common">Amoeba</name>
    <dbReference type="NCBI Taxonomy" id="5762"/>
    <lineage>
        <taxon>Eukaryota</taxon>
        <taxon>Discoba</taxon>
        <taxon>Heterolobosea</taxon>
        <taxon>Tetramitia</taxon>
        <taxon>Eutetramitia</taxon>
        <taxon>Vahlkampfiidae</taxon>
        <taxon>Naegleria</taxon>
    </lineage>
</organism>
<dbReference type="VEuPathDB" id="AmoebaDB:NAEGRDRAFT_54362"/>
<evidence type="ECO:0000313" key="2">
    <source>
        <dbReference type="EMBL" id="EFC36469.1"/>
    </source>
</evidence>
<accession>D2W377</accession>
<dbReference type="AlphaFoldDB" id="D2W377"/>
<evidence type="ECO:0000313" key="3">
    <source>
        <dbReference type="Proteomes" id="UP000006671"/>
    </source>
</evidence>
<proteinExistence type="predicted"/>
<reference evidence="2 3" key="1">
    <citation type="journal article" date="2010" name="Cell">
        <title>The genome of Naegleria gruberi illuminates early eukaryotic versatility.</title>
        <authorList>
            <person name="Fritz-Laylin L.K."/>
            <person name="Prochnik S.E."/>
            <person name="Ginger M.L."/>
            <person name="Dacks J.B."/>
            <person name="Carpenter M.L."/>
            <person name="Field M.C."/>
            <person name="Kuo A."/>
            <person name="Paredez A."/>
            <person name="Chapman J."/>
            <person name="Pham J."/>
            <person name="Shu S."/>
            <person name="Neupane R."/>
            <person name="Cipriano M."/>
            <person name="Mancuso J."/>
            <person name="Tu H."/>
            <person name="Salamov A."/>
            <person name="Lindquist E."/>
            <person name="Shapiro H."/>
            <person name="Lucas S."/>
            <person name="Grigoriev I.V."/>
            <person name="Cande W.Z."/>
            <person name="Fulton C."/>
            <person name="Rokhsar D.S."/>
            <person name="Dawson S.C."/>
        </authorList>
    </citation>
    <scope>NUCLEOTIDE SEQUENCE [LARGE SCALE GENOMIC DNA]</scope>
    <source>
        <strain evidence="2 3">NEG-M</strain>
    </source>
</reference>
<feature type="compositionally biased region" description="Low complexity" evidence="1">
    <location>
        <begin position="9"/>
        <end position="22"/>
    </location>
</feature>
<dbReference type="InParanoid" id="D2W377"/>
<dbReference type="RefSeq" id="XP_002669213.1">
    <property type="nucleotide sequence ID" value="XM_002669167.1"/>
</dbReference>
<keyword evidence="3" id="KW-1185">Reference proteome</keyword>